<feature type="domain" description="HTH merR-type" evidence="4">
    <location>
        <begin position="4"/>
        <end position="73"/>
    </location>
</feature>
<evidence type="ECO:0000259" key="4">
    <source>
        <dbReference type="PROSITE" id="PS50937"/>
    </source>
</evidence>
<dbReference type="PANTHER" id="PTHR30204">
    <property type="entry name" value="REDOX-CYCLING DRUG-SENSING TRANSCRIPTIONAL ACTIVATOR SOXR"/>
    <property type="match status" value="1"/>
</dbReference>
<evidence type="ECO:0000313" key="5">
    <source>
        <dbReference type="EMBL" id="SMB78477.1"/>
    </source>
</evidence>
<gene>
    <name evidence="5" type="ORF">SAMN00790413_06675</name>
</gene>
<dbReference type="PANTHER" id="PTHR30204:SF98">
    <property type="entry name" value="HTH-TYPE TRANSCRIPTIONAL REGULATOR ADHR"/>
    <property type="match status" value="1"/>
</dbReference>
<dbReference type="SUPFAM" id="SSF46955">
    <property type="entry name" value="Putative DNA-binding domain"/>
    <property type="match status" value="1"/>
</dbReference>
<dbReference type="SMART" id="SM00422">
    <property type="entry name" value="HTH_MERR"/>
    <property type="match status" value="1"/>
</dbReference>
<dbReference type="InterPro" id="IPR009061">
    <property type="entry name" value="DNA-bd_dom_put_sf"/>
</dbReference>
<dbReference type="GO" id="GO:0003700">
    <property type="term" value="F:DNA-binding transcription factor activity"/>
    <property type="evidence" value="ECO:0007669"/>
    <property type="project" value="InterPro"/>
</dbReference>
<dbReference type="Proteomes" id="UP000192582">
    <property type="component" value="Unassembled WGS sequence"/>
</dbReference>
<evidence type="ECO:0000256" key="1">
    <source>
        <dbReference type="ARBA" id="ARBA00023125"/>
    </source>
</evidence>
<feature type="coiled-coil region" evidence="2">
    <location>
        <begin position="85"/>
        <end position="119"/>
    </location>
</feature>
<dbReference type="InterPro" id="IPR000551">
    <property type="entry name" value="MerR-type_HTH_dom"/>
</dbReference>
<dbReference type="Pfam" id="PF13411">
    <property type="entry name" value="MerR_1"/>
    <property type="match status" value="1"/>
</dbReference>
<evidence type="ECO:0000256" key="3">
    <source>
        <dbReference type="SAM" id="MobiDB-lite"/>
    </source>
</evidence>
<reference evidence="5 6" key="1">
    <citation type="submission" date="2017-04" db="EMBL/GenBank/DDBJ databases">
        <authorList>
            <person name="Afonso C.L."/>
            <person name="Miller P.J."/>
            <person name="Scott M.A."/>
            <person name="Spackman E."/>
            <person name="Goraichik I."/>
            <person name="Dimitrov K.M."/>
            <person name="Suarez D.L."/>
            <person name="Swayne D.E."/>
        </authorList>
    </citation>
    <scope>NUCLEOTIDE SEQUENCE [LARGE SCALE GENOMIC DNA]</scope>
    <source>
        <strain evidence="5 6">KR-140</strain>
    </source>
</reference>
<feature type="region of interest" description="Disordered" evidence="3">
    <location>
        <begin position="123"/>
        <end position="157"/>
    </location>
</feature>
<dbReference type="OrthoDB" id="9811174at2"/>
<evidence type="ECO:0000313" key="6">
    <source>
        <dbReference type="Proteomes" id="UP000192582"/>
    </source>
</evidence>
<dbReference type="PRINTS" id="PR00040">
    <property type="entry name" value="HTHMERR"/>
</dbReference>
<proteinExistence type="predicted"/>
<dbReference type="EMBL" id="FWWU01000002">
    <property type="protein sequence ID" value="SMB78477.1"/>
    <property type="molecule type" value="Genomic_DNA"/>
</dbReference>
<dbReference type="RefSeq" id="WP_084045273.1">
    <property type="nucleotide sequence ID" value="NZ_FWWU01000002.1"/>
</dbReference>
<keyword evidence="6" id="KW-1185">Reference proteome</keyword>
<organism evidence="5 6">
    <name type="scientific">Deinococcus hopiensis KR-140</name>
    <dbReference type="NCBI Taxonomy" id="695939"/>
    <lineage>
        <taxon>Bacteria</taxon>
        <taxon>Thermotogati</taxon>
        <taxon>Deinococcota</taxon>
        <taxon>Deinococci</taxon>
        <taxon>Deinococcales</taxon>
        <taxon>Deinococcaceae</taxon>
        <taxon>Deinococcus</taxon>
    </lineage>
</organism>
<feature type="compositionally biased region" description="Polar residues" evidence="3">
    <location>
        <begin position="136"/>
        <end position="149"/>
    </location>
</feature>
<dbReference type="AlphaFoldDB" id="A0A1W1UBM9"/>
<dbReference type="GO" id="GO:0003677">
    <property type="term" value="F:DNA binding"/>
    <property type="evidence" value="ECO:0007669"/>
    <property type="project" value="UniProtKB-KW"/>
</dbReference>
<keyword evidence="1 5" id="KW-0238">DNA-binding</keyword>
<dbReference type="Gene3D" id="1.10.1660.10">
    <property type="match status" value="1"/>
</dbReference>
<accession>A0A1W1UBM9</accession>
<dbReference type="PROSITE" id="PS50937">
    <property type="entry name" value="HTH_MERR_2"/>
    <property type="match status" value="1"/>
</dbReference>
<dbReference type="STRING" id="695939.SAMN00790413_06675"/>
<evidence type="ECO:0000256" key="2">
    <source>
        <dbReference type="SAM" id="Coils"/>
    </source>
</evidence>
<name>A0A1W1UBM9_9DEIO</name>
<dbReference type="CDD" id="cd01109">
    <property type="entry name" value="HTH_YyaN"/>
    <property type="match status" value="1"/>
</dbReference>
<sequence>MDESWTVQEAAERTGLSAHTLRYYERIGLLDPPRREPSGHRRYTEADLSRVVFFLRLRATGMSIQGMQRFADLARQGEATVGRRRALLEDHRQEVQQKIAALQQELRAIETKIDHYRKLEAHPPRHEAHNGRDTSHPQGNANGGVSATRNLLKLGKA</sequence>
<feature type="compositionally biased region" description="Basic and acidic residues" evidence="3">
    <location>
        <begin position="123"/>
        <end position="135"/>
    </location>
</feature>
<keyword evidence="2" id="KW-0175">Coiled coil</keyword>
<protein>
    <submittedName>
        <fullName evidence="5">DNA-binding transcriptional regulator, MerR family</fullName>
    </submittedName>
</protein>
<dbReference type="InterPro" id="IPR047057">
    <property type="entry name" value="MerR_fam"/>
</dbReference>